<organism evidence="3 4">
    <name type="scientific">Thelonectria olida</name>
    <dbReference type="NCBI Taxonomy" id="1576542"/>
    <lineage>
        <taxon>Eukaryota</taxon>
        <taxon>Fungi</taxon>
        <taxon>Dikarya</taxon>
        <taxon>Ascomycota</taxon>
        <taxon>Pezizomycotina</taxon>
        <taxon>Sordariomycetes</taxon>
        <taxon>Hypocreomycetidae</taxon>
        <taxon>Hypocreales</taxon>
        <taxon>Nectriaceae</taxon>
        <taxon>Thelonectria</taxon>
    </lineage>
</organism>
<keyword evidence="2" id="KW-0812">Transmembrane</keyword>
<keyword evidence="2" id="KW-1133">Transmembrane helix</keyword>
<sequence>MSTPWAAIVGPIVLVFIIIGIIACCARGRQSSDEPRPRRGTFNPALAETYSNGMQGAALKRLQEASLKDRGEPVWFSSHISHGQSRHWVLLIHDCKYEVHRVRYQGLASNQGDPEPETISEGWARVGVGAAQYDYKITPCNIDNERVLAAITKFANPSAIPGIGSGLIGWTQMTKYEIDTIWVSMLANFGTYDLLWNNCQHLLRNFAQLIVTDHGQDWNLFLVSSSTTHRKALGGAFLGRVTSAATSLERLKAMRPHIQGYHRENLDHNIKACEEYLRKQRVEWASSSPIDLADASAGRFTVGGDGQEGVFDVPGITLALAELGRDVEHSRGGDGGGGGVADGGGGRN</sequence>
<keyword evidence="2" id="KW-0472">Membrane</keyword>
<protein>
    <submittedName>
        <fullName evidence="3">Uncharacterized protein</fullName>
    </submittedName>
</protein>
<reference evidence="3 4" key="1">
    <citation type="journal article" date="2021" name="Nat. Commun.">
        <title>Genetic determinants of endophytism in the Arabidopsis root mycobiome.</title>
        <authorList>
            <person name="Mesny F."/>
            <person name="Miyauchi S."/>
            <person name="Thiergart T."/>
            <person name="Pickel B."/>
            <person name="Atanasova L."/>
            <person name="Karlsson M."/>
            <person name="Huettel B."/>
            <person name="Barry K.W."/>
            <person name="Haridas S."/>
            <person name="Chen C."/>
            <person name="Bauer D."/>
            <person name="Andreopoulos W."/>
            <person name="Pangilinan J."/>
            <person name="LaButti K."/>
            <person name="Riley R."/>
            <person name="Lipzen A."/>
            <person name="Clum A."/>
            <person name="Drula E."/>
            <person name="Henrissat B."/>
            <person name="Kohler A."/>
            <person name="Grigoriev I.V."/>
            <person name="Martin F.M."/>
            <person name="Hacquard S."/>
        </authorList>
    </citation>
    <scope>NUCLEOTIDE SEQUENCE [LARGE SCALE GENOMIC DNA]</scope>
    <source>
        <strain evidence="3 4">MPI-CAGE-CH-0241</strain>
    </source>
</reference>
<feature type="transmembrane region" description="Helical" evidence="2">
    <location>
        <begin position="6"/>
        <end position="26"/>
    </location>
</feature>
<accession>A0A9P8W480</accession>
<feature type="compositionally biased region" description="Gly residues" evidence="1">
    <location>
        <begin position="333"/>
        <end position="348"/>
    </location>
</feature>
<evidence type="ECO:0000256" key="2">
    <source>
        <dbReference type="SAM" id="Phobius"/>
    </source>
</evidence>
<evidence type="ECO:0000313" key="3">
    <source>
        <dbReference type="EMBL" id="KAH6887443.1"/>
    </source>
</evidence>
<dbReference type="Proteomes" id="UP000777438">
    <property type="component" value="Unassembled WGS sequence"/>
</dbReference>
<keyword evidence="4" id="KW-1185">Reference proteome</keyword>
<dbReference type="EMBL" id="JAGPYM010000014">
    <property type="protein sequence ID" value="KAH6887443.1"/>
    <property type="molecule type" value="Genomic_DNA"/>
</dbReference>
<feature type="region of interest" description="Disordered" evidence="1">
    <location>
        <begin position="327"/>
        <end position="348"/>
    </location>
</feature>
<gene>
    <name evidence="3" type="ORF">B0T10DRAFT_71145</name>
</gene>
<name>A0A9P8W480_9HYPO</name>
<evidence type="ECO:0000256" key="1">
    <source>
        <dbReference type="SAM" id="MobiDB-lite"/>
    </source>
</evidence>
<comment type="caution">
    <text evidence="3">The sequence shown here is derived from an EMBL/GenBank/DDBJ whole genome shotgun (WGS) entry which is preliminary data.</text>
</comment>
<evidence type="ECO:0000313" key="4">
    <source>
        <dbReference type="Proteomes" id="UP000777438"/>
    </source>
</evidence>
<proteinExistence type="predicted"/>
<dbReference type="AlphaFoldDB" id="A0A9P8W480"/>
<dbReference type="OrthoDB" id="3625606at2759"/>